<comment type="caution">
    <text evidence="20">The sequence shown here is derived from an EMBL/GenBank/DDBJ whole genome shotgun (WGS) entry which is preliminary data.</text>
</comment>
<feature type="transmembrane region" description="Helical" evidence="19">
    <location>
        <begin position="132"/>
        <end position="154"/>
    </location>
</feature>
<comment type="catalytic activity">
    <reaction evidence="18 19">
        <text>alpha-ribazole 5'-phosphate + adenosylcob(III)inamide-GDP = adenosylcob(III)alamin 5'-phosphate + GMP + H(+)</text>
        <dbReference type="Rhea" id="RHEA:23560"/>
        <dbReference type="ChEBI" id="CHEBI:15378"/>
        <dbReference type="ChEBI" id="CHEBI:57918"/>
        <dbReference type="ChEBI" id="CHEBI:58115"/>
        <dbReference type="ChEBI" id="CHEBI:60487"/>
        <dbReference type="ChEBI" id="CHEBI:60493"/>
        <dbReference type="EC" id="2.7.8.26"/>
    </reaction>
</comment>
<feature type="transmembrane region" description="Helical" evidence="19">
    <location>
        <begin position="200"/>
        <end position="217"/>
    </location>
</feature>
<evidence type="ECO:0000256" key="5">
    <source>
        <dbReference type="ARBA" id="ARBA00013200"/>
    </source>
</evidence>
<evidence type="ECO:0000256" key="4">
    <source>
        <dbReference type="ARBA" id="ARBA00010561"/>
    </source>
</evidence>
<evidence type="ECO:0000313" key="21">
    <source>
        <dbReference type="Proteomes" id="UP001221217"/>
    </source>
</evidence>
<evidence type="ECO:0000256" key="14">
    <source>
        <dbReference type="ARBA" id="ARBA00025228"/>
    </source>
</evidence>
<comment type="similarity">
    <text evidence="4 19">Belongs to the CobS family.</text>
</comment>
<gene>
    <name evidence="19 20" type="primary">cobS</name>
    <name evidence="20" type="ORF">PQJ61_13720</name>
</gene>
<evidence type="ECO:0000256" key="1">
    <source>
        <dbReference type="ARBA" id="ARBA00001946"/>
    </source>
</evidence>
<dbReference type="GO" id="GO:0005886">
    <property type="term" value="C:plasma membrane"/>
    <property type="evidence" value="ECO:0007669"/>
    <property type="project" value="UniProtKB-SubCell"/>
</dbReference>
<keyword evidence="13 19" id="KW-0472">Membrane</keyword>
<evidence type="ECO:0000256" key="13">
    <source>
        <dbReference type="ARBA" id="ARBA00023136"/>
    </source>
</evidence>
<keyword evidence="8 19" id="KW-0169">Cobalamin biosynthesis</keyword>
<feature type="transmembrane region" description="Helical" evidence="19">
    <location>
        <begin position="31"/>
        <end position="49"/>
    </location>
</feature>
<keyword evidence="9 19" id="KW-0808">Transferase</keyword>
<evidence type="ECO:0000256" key="16">
    <source>
        <dbReference type="ARBA" id="ARBA00032853"/>
    </source>
</evidence>
<dbReference type="GO" id="GO:0009236">
    <property type="term" value="P:cobalamin biosynthetic process"/>
    <property type="evidence" value="ECO:0007669"/>
    <property type="project" value="UniProtKB-UniRule"/>
</dbReference>
<comment type="function">
    <text evidence="14 19">Joins adenosylcobinamide-GDP and alpha-ribazole to generate adenosylcobalamin (Ado-cobalamin). Also synthesizes adenosylcobalamin 5'-phosphate from adenosylcobinamide-GDP and alpha-ribazole 5'-phosphate.</text>
</comment>
<reference evidence="20 21" key="1">
    <citation type="submission" date="2022-12" db="EMBL/GenBank/DDBJ databases">
        <title>Metagenome assembled genome from gulf of manar.</title>
        <authorList>
            <person name="Kohli P."/>
            <person name="Pk S."/>
            <person name="Venkata Ramana C."/>
            <person name="Sasikala C."/>
        </authorList>
    </citation>
    <scope>NUCLEOTIDE SEQUENCE [LARGE SCALE GENOMIC DNA]</scope>
    <source>
        <strain evidence="20">JB008</strain>
    </source>
</reference>
<dbReference type="NCBIfam" id="TIGR00317">
    <property type="entry name" value="cobS"/>
    <property type="match status" value="1"/>
</dbReference>
<evidence type="ECO:0000313" key="20">
    <source>
        <dbReference type="EMBL" id="MDC7227818.1"/>
    </source>
</evidence>
<dbReference type="EMBL" id="JAQQAL010000034">
    <property type="protein sequence ID" value="MDC7227818.1"/>
    <property type="molecule type" value="Genomic_DNA"/>
</dbReference>
<evidence type="ECO:0000256" key="9">
    <source>
        <dbReference type="ARBA" id="ARBA00022679"/>
    </source>
</evidence>
<evidence type="ECO:0000256" key="8">
    <source>
        <dbReference type="ARBA" id="ARBA00022573"/>
    </source>
</evidence>
<dbReference type="InterPro" id="IPR003805">
    <property type="entry name" value="CobS"/>
</dbReference>
<keyword evidence="11 19" id="KW-0460">Magnesium</keyword>
<protein>
    <recommendedName>
        <fullName evidence="6 19">Adenosylcobinamide-GDP ribazoletransferase</fullName>
        <ecNumber evidence="5 19">2.7.8.26</ecNumber>
    </recommendedName>
    <alternativeName>
        <fullName evidence="16 19">Cobalamin synthase</fullName>
    </alternativeName>
    <alternativeName>
        <fullName evidence="15 19">Cobalamin-5'-phosphate synthase</fullName>
    </alternativeName>
</protein>
<dbReference type="PANTHER" id="PTHR34148:SF1">
    <property type="entry name" value="ADENOSYLCOBINAMIDE-GDP RIBAZOLETRANSFERASE"/>
    <property type="match status" value="1"/>
</dbReference>
<feature type="transmembrane region" description="Helical" evidence="19">
    <location>
        <begin position="106"/>
        <end position="126"/>
    </location>
</feature>
<dbReference type="GO" id="GO:0008818">
    <property type="term" value="F:cobalamin 5'-phosphate synthase activity"/>
    <property type="evidence" value="ECO:0007669"/>
    <property type="project" value="UniProtKB-UniRule"/>
</dbReference>
<name>A0AAJ1IEG6_9SPIO</name>
<dbReference type="Proteomes" id="UP001221217">
    <property type="component" value="Unassembled WGS sequence"/>
</dbReference>
<evidence type="ECO:0000256" key="7">
    <source>
        <dbReference type="ARBA" id="ARBA00022475"/>
    </source>
</evidence>
<evidence type="ECO:0000256" key="15">
    <source>
        <dbReference type="ARBA" id="ARBA00032605"/>
    </source>
</evidence>
<sequence length="265" mass="27515">MKKLLNAFRFLTIIPIPGAEHADLSEAGKSAAFFPIVGLVIGFLCAIVFRAAGLLWSAPVAAAATVVCWVLLTAGLHIDGLADLADGIGGGWDVESRLRIMKDSAIGTYGALSVVILLLLKTVFIYELASSAGFWPAFAVILFIPSGARLAQVLSIRVFAPAKKEGFGAAFKNGVGTGDTVSAGLIAGLSAAVLWGPYGLIVPAVGCVFALMSGWWVSRRLGGLNGDSYGAICELSELFLLILLNILSPVPAPWIQTVAGMLQGG</sequence>
<evidence type="ECO:0000256" key="10">
    <source>
        <dbReference type="ARBA" id="ARBA00022692"/>
    </source>
</evidence>
<comment type="subcellular location">
    <subcellularLocation>
        <location evidence="2 19">Cell membrane</location>
        <topology evidence="2 19">Multi-pass membrane protein</topology>
    </subcellularLocation>
</comment>
<keyword evidence="10 19" id="KW-0812">Transmembrane</keyword>
<evidence type="ECO:0000256" key="19">
    <source>
        <dbReference type="HAMAP-Rule" id="MF_00719"/>
    </source>
</evidence>
<keyword evidence="12 19" id="KW-1133">Transmembrane helix</keyword>
<feature type="transmembrane region" description="Helical" evidence="19">
    <location>
        <begin position="55"/>
        <end position="76"/>
    </location>
</feature>
<evidence type="ECO:0000256" key="3">
    <source>
        <dbReference type="ARBA" id="ARBA00004663"/>
    </source>
</evidence>
<dbReference type="HAMAP" id="MF_00719">
    <property type="entry name" value="CobS"/>
    <property type="match status" value="1"/>
</dbReference>
<dbReference type="AlphaFoldDB" id="A0AAJ1IEG6"/>
<dbReference type="EC" id="2.7.8.26" evidence="5 19"/>
<evidence type="ECO:0000256" key="17">
    <source>
        <dbReference type="ARBA" id="ARBA00048623"/>
    </source>
</evidence>
<dbReference type="GO" id="GO:0051073">
    <property type="term" value="F:adenosylcobinamide-GDP ribazoletransferase activity"/>
    <property type="evidence" value="ECO:0007669"/>
    <property type="project" value="UniProtKB-UniRule"/>
</dbReference>
<proteinExistence type="inferred from homology"/>
<evidence type="ECO:0000256" key="11">
    <source>
        <dbReference type="ARBA" id="ARBA00022842"/>
    </source>
</evidence>
<organism evidence="20 21">
    <name type="scientific">Candidatus Thalassospirochaeta sargassi</name>
    <dbReference type="NCBI Taxonomy" id="3119039"/>
    <lineage>
        <taxon>Bacteria</taxon>
        <taxon>Pseudomonadati</taxon>
        <taxon>Spirochaetota</taxon>
        <taxon>Spirochaetia</taxon>
        <taxon>Spirochaetales</taxon>
        <taxon>Spirochaetaceae</taxon>
        <taxon>Candidatus Thalassospirochaeta</taxon>
    </lineage>
</organism>
<comment type="catalytic activity">
    <reaction evidence="17 19">
        <text>alpha-ribazole + adenosylcob(III)inamide-GDP = adenosylcob(III)alamin + GMP + H(+)</text>
        <dbReference type="Rhea" id="RHEA:16049"/>
        <dbReference type="ChEBI" id="CHEBI:10329"/>
        <dbReference type="ChEBI" id="CHEBI:15378"/>
        <dbReference type="ChEBI" id="CHEBI:18408"/>
        <dbReference type="ChEBI" id="CHEBI:58115"/>
        <dbReference type="ChEBI" id="CHEBI:60487"/>
        <dbReference type="EC" id="2.7.8.26"/>
    </reaction>
</comment>
<evidence type="ECO:0000256" key="12">
    <source>
        <dbReference type="ARBA" id="ARBA00022989"/>
    </source>
</evidence>
<comment type="cofactor">
    <cofactor evidence="1 19">
        <name>Mg(2+)</name>
        <dbReference type="ChEBI" id="CHEBI:18420"/>
    </cofactor>
</comment>
<accession>A0AAJ1IEG6</accession>
<dbReference type="PANTHER" id="PTHR34148">
    <property type="entry name" value="ADENOSYLCOBINAMIDE-GDP RIBAZOLETRANSFERASE"/>
    <property type="match status" value="1"/>
</dbReference>
<evidence type="ECO:0000256" key="18">
    <source>
        <dbReference type="ARBA" id="ARBA00049504"/>
    </source>
</evidence>
<evidence type="ECO:0000256" key="2">
    <source>
        <dbReference type="ARBA" id="ARBA00004651"/>
    </source>
</evidence>
<keyword evidence="7 19" id="KW-1003">Cell membrane</keyword>
<evidence type="ECO:0000256" key="6">
    <source>
        <dbReference type="ARBA" id="ARBA00015850"/>
    </source>
</evidence>
<dbReference type="Pfam" id="PF02654">
    <property type="entry name" value="CobS"/>
    <property type="match status" value="1"/>
</dbReference>
<comment type="pathway">
    <text evidence="3 19">Cofactor biosynthesis; adenosylcobalamin biosynthesis; adenosylcobalamin from cob(II)yrinate a,c-diamide: step 7/7.</text>
</comment>